<gene>
    <name evidence="7" type="ORF">BC938DRAFT_477539</name>
</gene>
<dbReference type="GO" id="GO:0005737">
    <property type="term" value="C:cytoplasm"/>
    <property type="evidence" value="ECO:0007669"/>
    <property type="project" value="TreeGrafter"/>
</dbReference>
<dbReference type="InterPro" id="IPR000277">
    <property type="entry name" value="Cys/Met-Metab_PyrdxlP-dep_enz"/>
</dbReference>
<evidence type="ECO:0000256" key="1">
    <source>
        <dbReference type="ARBA" id="ARBA00001933"/>
    </source>
</evidence>
<dbReference type="GO" id="GO:0008652">
    <property type="term" value="P:amino acid biosynthetic process"/>
    <property type="evidence" value="ECO:0007669"/>
    <property type="project" value="UniProtKB-KW"/>
</dbReference>
<comment type="cofactor">
    <cofactor evidence="1 6">
        <name>pyridoxal 5'-phosphate</name>
        <dbReference type="ChEBI" id="CHEBI:597326"/>
    </cofactor>
</comment>
<comment type="caution">
    <text evidence="7">The sequence shown here is derived from an EMBL/GenBank/DDBJ whole genome shotgun (WGS) entry which is preliminary data.</text>
</comment>
<dbReference type="Gene3D" id="3.40.640.10">
    <property type="entry name" value="Type I PLP-dependent aspartate aminotransferase-like (Major domain)"/>
    <property type="match status" value="1"/>
</dbReference>
<evidence type="ECO:0000313" key="7">
    <source>
        <dbReference type="EMBL" id="RUS31575.1"/>
    </source>
</evidence>
<keyword evidence="4 6" id="KW-0663">Pyridoxal phosphate</keyword>
<dbReference type="EC" id="4.4.1.13" evidence="2"/>
<feature type="non-terminal residue" evidence="7">
    <location>
        <position position="284"/>
    </location>
</feature>
<dbReference type="GO" id="GO:0047804">
    <property type="term" value="F:cysteine-S-conjugate beta-lyase activity"/>
    <property type="evidence" value="ECO:0007669"/>
    <property type="project" value="UniProtKB-EC"/>
</dbReference>
<evidence type="ECO:0000313" key="8">
    <source>
        <dbReference type="Proteomes" id="UP000274822"/>
    </source>
</evidence>
<dbReference type="InterPro" id="IPR015421">
    <property type="entry name" value="PyrdxlP-dep_Trfase_major"/>
</dbReference>
<dbReference type="PANTHER" id="PTHR11808:SF50">
    <property type="entry name" value="CYSTATHIONINE BETA-LYASE"/>
    <property type="match status" value="1"/>
</dbReference>
<proteinExistence type="inferred from homology"/>
<reference evidence="7 8" key="1">
    <citation type="journal article" date="2018" name="New Phytol.">
        <title>Phylogenomics of Endogonaceae and evolution of mycorrhizas within Mucoromycota.</title>
        <authorList>
            <person name="Chang Y."/>
            <person name="Desiro A."/>
            <person name="Na H."/>
            <person name="Sandor L."/>
            <person name="Lipzen A."/>
            <person name="Clum A."/>
            <person name="Barry K."/>
            <person name="Grigoriev I.V."/>
            <person name="Martin F.M."/>
            <person name="Stajich J.E."/>
            <person name="Smith M.E."/>
            <person name="Bonito G."/>
            <person name="Spatafora J.W."/>
        </authorList>
    </citation>
    <scope>NUCLEOTIDE SEQUENCE [LARGE SCALE GENOMIC DNA]</scope>
    <source>
        <strain evidence="7 8">AD002</strain>
    </source>
</reference>
<dbReference type="Pfam" id="PF01053">
    <property type="entry name" value="Cys_Met_Meta_PP"/>
    <property type="match status" value="2"/>
</dbReference>
<keyword evidence="8" id="KW-1185">Reference proteome</keyword>
<name>A0A433QP71_9FUNG</name>
<evidence type="ECO:0000256" key="2">
    <source>
        <dbReference type="ARBA" id="ARBA00012224"/>
    </source>
</evidence>
<evidence type="ECO:0000256" key="5">
    <source>
        <dbReference type="ARBA" id="ARBA00023239"/>
    </source>
</evidence>
<dbReference type="EMBL" id="RBNJ01002814">
    <property type="protein sequence ID" value="RUS31575.1"/>
    <property type="molecule type" value="Genomic_DNA"/>
</dbReference>
<dbReference type="PANTHER" id="PTHR11808">
    <property type="entry name" value="TRANS-SULFURATION ENZYME FAMILY MEMBER"/>
    <property type="match status" value="1"/>
</dbReference>
<dbReference type="GO" id="GO:0019346">
    <property type="term" value="P:transsulfuration"/>
    <property type="evidence" value="ECO:0007669"/>
    <property type="project" value="InterPro"/>
</dbReference>
<evidence type="ECO:0000256" key="6">
    <source>
        <dbReference type="RuleBase" id="RU362118"/>
    </source>
</evidence>
<dbReference type="GO" id="GO:0030170">
    <property type="term" value="F:pyridoxal phosphate binding"/>
    <property type="evidence" value="ECO:0007669"/>
    <property type="project" value="InterPro"/>
</dbReference>
<dbReference type="InterPro" id="IPR015424">
    <property type="entry name" value="PyrdxlP-dep_Trfase"/>
</dbReference>
<dbReference type="PROSITE" id="PS00868">
    <property type="entry name" value="CYS_MET_METAB_PP"/>
    <property type="match status" value="1"/>
</dbReference>
<protein>
    <recommendedName>
        <fullName evidence="2">cysteine-S-conjugate beta-lyase</fullName>
        <ecNumber evidence="2">4.4.1.13</ecNumber>
    </recommendedName>
</protein>
<dbReference type="InterPro" id="IPR054542">
    <property type="entry name" value="Cys_met_metab_PP"/>
</dbReference>
<accession>A0A433QP71</accession>
<keyword evidence="3" id="KW-0028">Amino-acid biosynthesis</keyword>
<evidence type="ECO:0000256" key="4">
    <source>
        <dbReference type="ARBA" id="ARBA00022898"/>
    </source>
</evidence>
<dbReference type="SUPFAM" id="SSF53383">
    <property type="entry name" value="PLP-dependent transferases"/>
    <property type="match status" value="1"/>
</dbReference>
<comment type="similarity">
    <text evidence="6">Belongs to the trans-sulfuration enzymes family.</text>
</comment>
<dbReference type="AlphaFoldDB" id="A0A433QP71"/>
<organism evidence="7 8">
    <name type="scientific">Jimgerdemannia flammicorona</name>
    <dbReference type="NCBI Taxonomy" id="994334"/>
    <lineage>
        <taxon>Eukaryota</taxon>
        <taxon>Fungi</taxon>
        <taxon>Fungi incertae sedis</taxon>
        <taxon>Mucoromycota</taxon>
        <taxon>Mucoromycotina</taxon>
        <taxon>Endogonomycetes</taxon>
        <taxon>Endogonales</taxon>
        <taxon>Endogonaceae</taxon>
        <taxon>Jimgerdemannia</taxon>
    </lineage>
</organism>
<evidence type="ECO:0000256" key="3">
    <source>
        <dbReference type="ARBA" id="ARBA00022605"/>
    </source>
</evidence>
<keyword evidence="5" id="KW-0456">Lyase</keyword>
<dbReference type="Proteomes" id="UP000274822">
    <property type="component" value="Unassembled WGS sequence"/>
</dbReference>
<sequence>MTAEQFLMNTNNISHGPEVENDSLPASPISVRKYRPATELVFVDNSDDPHGAASVPIYQTATFKQKSATQMGEYDYSRSGNPTRTHVALVCGVQTLLTHFVCNLSCMHYPFPPFTSPHIENHLAKIMSAKRALVVTSGMTALDVILRLVKAGDEIIAGDDLYGGTNRLLTFLSKTQDIRTHHVDTTIAESLIPHLHPIRTRLVLLETPTNPLIKIADIPAISRLVHERCPNALIVVDNTMMSPYLQKPLELGADIEYHSGTKYLSGHHDLMAGVIGVKDESIGE</sequence>